<organism evidence="2">
    <name type="scientific">Mesotoga infera</name>
    <dbReference type="NCBI Taxonomy" id="1236046"/>
    <lineage>
        <taxon>Bacteria</taxon>
        <taxon>Thermotogati</taxon>
        <taxon>Thermotogota</taxon>
        <taxon>Thermotogae</taxon>
        <taxon>Kosmotogales</taxon>
        <taxon>Kosmotogaceae</taxon>
        <taxon>Mesotoga</taxon>
    </lineage>
</organism>
<feature type="transmembrane region" description="Helical" evidence="1">
    <location>
        <begin position="50"/>
        <end position="71"/>
    </location>
</feature>
<dbReference type="Proteomes" id="UP000886198">
    <property type="component" value="Unassembled WGS sequence"/>
</dbReference>
<dbReference type="AlphaFoldDB" id="A0A7C1CVH1"/>
<gene>
    <name evidence="2" type="ORF">ENN47_06475</name>
</gene>
<proteinExistence type="predicted"/>
<reference evidence="2" key="1">
    <citation type="journal article" date="2020" name="mSystems">
        <title>Genome- and Community-Level Interaction Insights into Carbon Utilization and Element Cycling Functions of Hydrothermarchaeota in Hydrothermal Sediment.</title>
        <authorList>
            <person name="Zhou Z."/>
            <person name="Liu Y."/>
            <person name="Xu W."/>
            <person name="Pan J."/>
            <person name="Luo Z.H."/>
            <person name="Li M."/>
        </authorList>
    </citation>
    <scope>NUCLEOTIDE SEQUENCE [LARGE SCALE GENOMIC DNA]</scope>
    <source>
        <strain evidence="2">SpSt-1179</strain>
    </source>
</reference>
<comment type="caution">
    <text evidence="2">The sequence shown here is derived from an EMBL/GenBank/DDBJ whole genome shotgun (WGS) entry which is preliminary data.</text>
</comment>
<evidence type="ECO:0000256" key="1">
    <source>
        <dbReference type="SAM" id="Phobius"/>
    </source>
</evidence>
<protein>
    <submittedName>
        <fullName evidence="2">Uncharacterized protein</fullName>
    </submittedName>
</protein>
<evidence type="ECO:0000313" key="2">
    <source>
        <dbReference type="EMBL" id="HDP77815.1"/>
    </source>
</evidence>
<name>A0A7C1CVH1_9BACT</name>
<sequence>MGFAVRRSKRPRIGHIRNNFIRASVLFAIVTPASIYGIAAFLGAGERLSGFGWLLVVLIAFWVLVGAIWILSLKAYMEVRKQIGRKWNAFRSRNLRPAGMIFNRSQVSPIRMKST</sequence>
<keyword evidence="1" id="KW-0812">Transmembrane</keyword>
<dbReference type="EMBL" id="DSBT01000177">
    <property type="protein sequence ID" value="HDP77815.1"/>
    <property type="molecule type" value="Genomic_DNA"/>
</dbReference>
<feature type="transmembrane region" description="Helical" evidence="1">
    <location>
        <begin position="20"/>
        <end position="44"/>
    </location>
</feature>
<accession>A0A7C1CVH1</accession>
<keyword evidence="1" id="KW-0472">Membrane</keyword>
<keyword evidence="1" id="KW-1133">Transmembrane helix</keyword>